<feature type="transmembrane region" description="Helical" evidence="9">
    <location>
        <begin position="535"/>
        <end position="556"/>
    </location>
</feature>
<evidence type="ECO:0000256" key="8">
    <source>
        <dbReference type="ARBA" id="ARBA00023136"/>
    </source>
</evidence>
<dbReference type="FunFam" id="1.20.1640.10:FF:000001">
    <property type="entry name" value="Efflux pump membrane transporter"/>
    <property type="match status" value="1"/>
</dbReference>
<dbReference type="GO" id="GO:0042910">
    <property type="term" value="F:xenobiotic transmembrane transporter activity"/>
    <property type="evidence" value="ECO:0007669"/>
    <property type="project" value="TreeGrafter"/>
</dbReference>
<feature type="transmembrane region" description="Helical" evidence="9">
    <location>
        <begin position="472"/>
        <end position="499"/>
    </location>
</feature>
<keyword evidence="5 9" id="KW-0997">Cell inner membrane</keyword>
<feature type="transmembrane region" description="Helical" evidence="9">
    <location>
        <begin position="368"/>
        <end position="389"/>
    </location>
</feature>
<dbReference type="PRINTS" id="PR00702">
    <property type="entry name" value="ACRIFLAVINRP"/>
</dbReference>
<dbReference type="HOGENOM" id="CLU_002755_1_1_5"/>
<dbReference type="Gene3D" id="3.30.2090.10">
    <property type="entry name" value="Multidrug efflux transporter AcrB TolC docking domain, DN and DC subdomains"/>
    <property type="match status" value="2"/>
</dbReference>
<dbReference type="Gene3D" id="1.20.1640.10">
    <property type="entry name" value="Multidrug efflux transporter AcrB transmembrane domain"/>
    <property type="match status" value="2"/>
</dbReference>
<proteinExistence type="inferred from homology"/>
<dbReference type="InterPro" id="IPR004764">
    <property type="entry name" value="MdtF-like"/>
</dbReference>
<dbReference type="NCBIfam" id="NF000282">
    <property type="entry name" value="RND_permease_1"/>
    <property type="match status" value="1"/>
</dbReference>
<feature type="transmembrane region" description="Helical" evidence="9">
    <location>
        <begin position="12"/>
        <end position="33"/>
    </location>
</feature>
<sequence length="1074" mass="114979">MLSSVFINRPRLAIVIAIVITLAGLIAVTRIPVAQFPDIVPPQVSVTATYPGASAETVEAAIAQPIEAQVNGVDDMIYMSSTSGNNGTYTLTVTFKVGSDPNLNTVNVQNRVRLAEANLPQEVTRLGVTVKKQSSSFLQIITLFSPDSRYDELFLNNYGVINVVDRLARVPGVGQAQSFGTFNYSMRIWFNTDALTSLNLTPNDIVNAISSQNVQAAVGRLGAPPMTDQQQIQLTLTTQGRLTDAKQFENIIIRANPDGSSVRLKDVARVELAAQSYDTIGRLNGKPASVIAVYQAPGSNAVAAAKGVRNVMEQLKQSFPAGLDYKITYDTTVFVSSTIHEVIKTLLEAFVLVVVVVFIFLGNFRATLIPTLAVPVSLIGTFAVLLVLGFSANTISLFAMILAIGIVVDDAIVVVENVERVMAETGLPPKEAAKQAMQEITAPIIAITLVLLSVFVPVAFIPGITGALYAQFALTVSVAMLISAINALTLSPALCGVFLKPHQGRKKSLYGRTMDKLSSGIEKISDGYAHIVRRLVRMAFLSIVLVAGLGAGAYFLNTIVPTGFLPEEDQGLFFVQVNLPPAASQSRTAAVVSEIEADITKMAGVADVTSVTGFSFIDGLAVSNAGLMIVTLKPFEERLKDNITVFDVIAEVNRRTAAIPSAVAITMNLPPILGLGSSGGFQYQLEDQEGQSPQQLASVAQGLVMAANQNPKLSRVFTTFATDTPQLNLNIDRQKALSLGVSPNNIIQALQSTLGGYFVNNFNTLGRTWQVIIQGEQQDRKTVEDIYRINVRSSHGDMVPLRSLVSVEERLGPLYITRYNNYRSASIQGNAAPGVSSGEALAAMAQVSKTTLPPGYGYEWTGTALQELQAAGQTSMILALAVLFAYLFLVALYESWTIPVGVLLSVTAGLAGAMLALWITGLSNDIYAQIGIVVLIALASKNGILIVEFAKERREEGVPLEQAAIIGARQRFRPVMMTSFAFILGLVPLVIAVGAAAASRRAVGTSVFGGMIAASAVGIFLIPMLYVVLERVREWGHARILRKPLYEEEKQEKADGDASGPTVPPTQPEDRGLS</sequence>
<dbReference type="Gene3D" id="3.30.70.1430">
    <property type="entry name" value="Multidrug efflux transporter AcrB pore domain"/>
    <property type="match status" value="2"/>
</dbReference>
<protein>
    <recommendedName>
        <fullName evidence="9">Efflux pump membrane transporter</fullName>
    </recommendedName>
</protein>
<dbReference type="PANTHER" id="PTHR32063:SF76">
    <property type="entry name" value="EFFLUX PUMP MEMBRANE TRANSPORTER"/>
    <property type="match status" value="1"/>
</dbReference>
<dbReference type="EMBL" id="EQ999534">
    <property type="protein sequence ID" value="EEZ29266.1"/>
    <property type="molecule type" value="Genomic_DNA"/>
</dbReference>
<evidence type="ECO:0000256" key="9">
    <source>
        <dbReference type="RuleBase" id="RU364070"/>
    </source>
</evidence>
<feature type="transmembrane region" description="Helical" evidence="9">
    <location>
        <begin position="900"/>
        <end position="920"/>
    </location>
</feature>
<dbReference type="GO" id="GO:0005886">
    <property type="term" value="C:plasma membrane"/>
    <property type="evidence" value="ECO:0007669"/>
    <property type="project" value="UniProtKB-SubCell"/>
</dbReference>
<keyword evidence="6 9" id="KW-0812">Transmembrane</keyword>
<evidence type="ECO:0000256" key="2">
    <source>
        <dbReference type="ARBA" id="ARBA00010942"/>
    </source>
</evidence>
<feature type="transmembrane region" description="Helical" evidence="9">
    <location>
        <begin position="342"/>
        <end position="361"/>
    </location>
</feature>
<dbReference type="SUPFAM" id="SSF82714">
    <property type="entry name" value="Multidrug efflux transporter AcrB TolC docking domain, DN and DC subdomains"/>
    <property type="match status" value="2"/>
</dbReference>
<dbReference type="GO" id="GO:0009636">
    <property type="term" value="P:response to toxic substance"/>
    <property type="evidence" value="ECO:0007669"/>
    <property type="project" value="UniProtKB-ARBA"/>
</dbReference>
<feature type="transmembrane region" description="Helical" evidence="9">
    <location>
        <begin position="875"/>
        <end position="893"/>
    </location>
</feature>
<keyword evidence="7 9" id="KW-1133">Transmembrane helix</keyword>
<dbReference type="RefSeq" id="WP_006162143.1">
    <property type="nucleotide sequence ID" value="NZ_EQ999534.1"/>
</dbReference>
<keyword evidence="4" id="KW-1003">Cell membrane</keyword>
<evidence type="ECO:0000256" key="3">
    <source>
        <dbReference type="ARBA" id="ARBA00022448"/>
    </source>
</evidence>
<reference evidence="11" key="1">
    <citation type="submission" date="2009-01" db="EMBL/GenBank/DDBJ databases">
        <title>The Genome Sequence of Brucella pinnipedialis M292/94/1.</title>
        <authorList>
            <consortium name="The Broad Institute Genome Sequencing Platform"/>
            <person name="Ward D."/>
            <person name="Young S.K."/>
            <person name="Kodira C.D."/>
            <person name="Zeng Q."/>
            <person name="Koehrsen M."/>
            <person name="Alvarado L."/>
            <person name="Berlin A."/>
            <person name="Borenstein D."/>
            <person name="Chen Z."/>
            <person name="Engels R."/>
            <person name="Freedman E."/>
            <person name="Gellesch M."/>
            <person name="Goldberg J."/>
            <person name="Griggs A."/>
            <person name="Gujja S."/>
            <person name="Heiman D."/>
            <person name="Hepburn T."/>
            <person name="Howarth C."/>
            <person name="Jen D."/>
            <person name="Larson L."/>
            <person name="Lewis B."/>
            <person name="Mehta T."/>
            <person name="Park D."/>
            <person name="Pearson M."/>
            <person name="Roberts A."/>
            <person name="Saif S."/>
            <person name="Shea T."/>
            <person name="Shenoy N."/>
            <person name="Sisk P."/>
            <person name="Stolte C."/>
            <person name="Sykes S."/>
            <person name="Walk T."/>
            <person name="White J."/>
            <person name="Yandava C."/>
            <person name="Whatmore A.M."/>
            <person name="Perrett L.L."/>
            <person name="O'Callaghan D."/>
            <person name="Nusbaum C."/>
            <person name="Galagan J."/>
            <person name="Birren B."/>
        </authorList>
    </citation>
    <scope>NUCLEOTIDE SEQUENCE [LARGE SCALE GENOMIC DNA]</scope>
    <source>
        <strain evidence="11">M292/94/1</strain>
    </source>
</reference>
<dbReference type="NCBIfam" id="TIGR00915">
    <property type="entry name" value="2A0602"/>
    <property type="match status" value="1"/>
</dbReference>
<organism evidence="11">
    <name type="scientific">Brucella pinnipedialis M292/94/1</name>
    <dbReference type="NCBI Taxonomy" id="520462"/>
    <lineage>
        <taxon>Bacteria</taxon>
        <taxon>Pseudomonadati</taxon>
        <taxon>Pseudomonadota</taxon>
        <taxon>Alphaproteobacteria</taxon>
        <taxon>Hyphomicrobiales</taxon>
        <taxon>Brucellaceae</taxon>
        <taxon>Brucella/Ochrobactrum group</taxon>
        <taxon>Brucella</taxon>
    </lineage>
</organism>
<evidence type="ECO:0000256" key="1">
    <source>
        <dbReference type="ARBA" id="ARBA00004429"/>
    </source>
</evidence>
<dbReference type="InterPro" id="IPR027463">
    <property type="entry name" value="AcrB_DN_DC_subdom"/>
</dbReference>
<dbReference type="Pfam" id="PF00873">
    <property type="entry name" value="ACR_tran"/>
    <property type="match status" value="1"/>
</dbReference>
<feature type="transmembrane region" description="Helical" evidence="9">
    <location>
        <begin position="1008"/>
        <end position="1029"/>
    </location>
</feature>
<feature type="transmembrane region" description="Helical" evidence="9">
    <location>
        <begin position="440"/>
        <end position="460"/>
    </location>
</feature>
<dbReference type="GO" id="GO:0015562">
    <property type="term" value="F:efflux transmembrane transporter activity"/>
    <property type="evidence" value="ECO:0007669"/>
    <property type="project" value="InterPro"/>
</dbReference>
<gene>
    <name evidence="11" type="ORF">BALG_02619</name>
</gene>
<keyword evidence="8 9" id="KW-0472">Membrane</keyword>
<keyword evidence="3 9" id="KW-0813">Transport</keyword>
<dbReference type="AlphaFoldDB" id="A0A0E1WZE4"/>
<evidence type="ECO:0000256" key="5">
    <source>
        <dbReference type="ARBA" id="ARBA00022519"/>
    </source>
</evidence>
<evidence type="ECO:0000256" key="10">
    <source>
        <dbReference type="SAM" id="MobiDB-lite"/>
    </source>
</evidence>
<feature type="region of interest" description="Disordered" evidence="10">
    <location>
        <begin position="1050"/>
        <end position="1074"/>
    </location>
</feature>
<feature type="transmembrane region" description="Helical" evidence="9">
    <location>
        <begin position="975"/>
        <end position="996"/>
    </location>
</feature>
<dbReference type="Gene3D" id="3.30.70.1320">
    <property type="entry name" value="Multidrug efflux transporter AcrB pore domain like"/>
    <property type="match status" value="1"/>
</dbReference>
<dbReference type="PANTHER" id="PTHR32063">
    <property type="match status" value="1"/>
</dbReference>
<evidence type="ECO:0000256" key="4">
    <source>
        <dbReference type="ARBA" id="ARBA00022475"/>
    </source>
</evidence>
<evidence type="ECO:0000256" key="6">
    <source>
        <dbReference type="ARBA" id="ARBA00022692"/>
    </source>
</evidence>
<evidence type="ECO:0000313" key="11">
    <source>
        <dbReference type="EMBL" id="EEZ29266.1"/>
    </source>
</evidence>
<dbReference type="SUPFAM" id="SSF82693">
    <property type="entry name" value="Multidrug efflux transporter AcrB pore domain, PN1, PN2, PC1 and PC2 subdomains"/>
    <property type="match status" value="3"/>
</dbReference>
<dbReference type="FunFam" id="3.30.70.1430:FF:000001">
    <property type="entry name" value="Efflux pump membrane transporter"/>
    <property type="match status" value="1"/>
</dbReference>
<name>A0A0E1WZE4_9HYPH</name>
<dbReference type="SUPFAM" id="SSF82866">
    <property type="entry name" value="Multidrug efflux transporter AcrB transmembrane domain"/>
    <property type="match status" value="2"/>
</dbReference>
<feature type="transmembrane region" description="Helical" evidence="9">
    <location>
        <begin position="926"/>
        <end position="947"/>
    </location>
</feature>
<dbReference type="InterPro" id="IPR001036">
    <property type="entry name" value="Acrflvin-R"/>
</dbReference>
<feature type="transmembrane region" description="Helical" evidence="9">
    <location>
        <begin position="395"/>
        <end position="415"/>
    </location>
</feature>
<dbReference type="Gene3D" id="3.30.70.1440">
    <property type="entry name" value="Multidrug efflux transporter AcrB pore domain"/>
    <property type="match status" value="1"/>
</dbReference>
<dbReference type="Proteomes" id="UP000004659">
    <property type="component" value="Unassembled WGS sequence"/>
</dbReference>
<comment type="similarity">
    <text evidence="2 9">Belongs to the resistance-nodulation-cell division (RND) (TC 2.A.6) family.</text>
</comment>
<comment type="subcellular location">
    <subcellularLocation>
        <location evidence="1 9">Cell inner membrane</location>
        <topology evidence="1 9">Multi-pass membrane protein</topology>
    </subcellularLocation>
</comment>
<accession>A0A0E1WZE4</accession>
<evidence type="ECO:0000256" key="7">
    <source>
        <dbReference type="ARBA" id="ARBA00022989"/>
    </source>
</evidence>